<dbReference type="EMBL" id="LAZR01051666">
    <property type="protein sequence ID" value="KKK84671.1"/>
    <property type="molecule type" value="Genomic_DNA"/>
</dbReference>
<sequence length="90" mass="10222">AITVETGVEKEALFPLPDDMVIAERINKGFAKACEDEMSPGDYWKKEGNELSKKASGMLEKAKCTAIKEYWKTQWDAEQARKEAKPVVKW</sequence>
<feature type="non-terminal residue" evidence="1">
    <location>
        <position position="1"/>
    </location>
</feature>
<reference evidence="1" key="1">
    <citation type="journal article" date="2015" name="Nature">
        <title>Complex archaea that bridge the gap between prokaryotes and eukaryotes.</title>
        <authorList>
            <person name="Spang A."/>
            <person name="Saw J.H."/>
            <person name="Jorgensen S.L."/>
            <person name="Zaremba-Niedzwiedzka K."/>
            <person name="Martijn J."/>
            <person name="Lind A.E."/>
            <person name="van Eijk R."/>
            <person name="Schleper C."/>
            <person name="Guy L."/>
            <person name="Ettema T.J."/>
        </authorList>
    </citation>
    <scope>NUCLEOTIDE SEQUENCE</scope>
</reference>
<protein>
    <submittedName>
        <fullName evidence="1">Uncharacterized protein</fullName>
    </submittedName>
</protein>
<name>A0A0F9BJU5_9ZZZZ</name>
<gene>
    <name evidence="1" type="ORF">LCGC14_2780970</name>
</gene>
<comment type="caution">
    <text evidence="1">The sequence shown here is derived from an EMBL/GenBank/DDBJ whole genome shotgun (WGS) entry which is preliminary data.</text>
</comment>
<proteinExistence type="predicted"/>
<dbReference type="AlphaFoldDB" id="A0A0F9BJU5"/>
<accession>A0A0F9BJU5</accession>
<organism evidence="1">
    <name type="scientific">marine sediment metagenome</name>
    <dbReference type="NCBI Taxonomy" id="412755"/>
    <lineage>
        <taxon>unclassified sequences</taxon>
        <taxon>metagenomes</taxon>
        <taxon>ecological metagenomes</taxon>
    </lineage>
</organism>
<evidence type="ECO:0000313" key="1">
    <source>
        <dbReference type="EMBL" id="KKK84671.1"/>
    </source>
</evidence>